<dbReference type="OrthoDB" id="7481430at2759"/>
<organism evidence="2 3">
    <name type="scientific">Eumeta variegata</name>
    <name type="common">Bagworm moth</name>
    <name type="synonym">Eumeta japonica</name>
    <dbReference type="NCBI Taxonomy" id="151549"/>
    <lineage>
        <taxon>Eukaryota</taxon>
        <taxon>Metazoa</taxon>
        <taxon>Ecdysozoa</taxon>
        <taxon>Arthropoda</taxon>
        <taxon>Hexapoda</taxon>
        <taxon>Insecta</taxon>
        <taxon>Pterygota</taxon>
        <taxon>Neoptera</taxon>
        <taxon>Endopterygota</taxon>
        <taxon>Lepidoptera</taxon>
        <taxon>Glossata</taxon>
        <taxon>Ditrysia</taxon>
        <taxon>Tineoidea</taxon>
        <taxon>Psychidae</taxon>
        <taxon>Oiketicinae</taxon>
        <taxon>Eumeta</taxon>
    </lineage>
</organism>
<dbReference type="EMBL" id="BGZK01000192">
    <property type="protein sequence ID" value="GBP27380.1"/>
    <property type="molecule type" value="Genomic_DNA"/>
</dbReference>
<feature type="region of interest" description="Disordered" evidence="1">
    <location>
        <begin position="1"/>
        <end position="27"/>
    </location>
</feature>
<gene>
    <name evidence="2" type="ORF">EVAR_18857_1</name>
</gene>
<feature type="compositionally biased region" description="Basic residues" evidence="1">
    <location>
        <begin position="12"/>
        <end position="24"/>
    </location>
</feature>
<keyword evidence="3" id="KW-1185">Reference proteome</keyword>
<comment type="caution">
    <text evidence="2">The sequence shown here is derived from an EMBL/GenBank/DDBJ whole genome shotgun (WGS) entry which is preliminary data.</text>
</comment>
<sequence>MCSGQRTEAGGRPRRTHGRRRTRPRALYSRPPLHCVNTIRSLRLDLDYLESTCNAHIRSGSRDVSAVTMAGTCRPGLGRDTLKERLGS</sequence>
<evidence type="ECO:0000313" key="3">
    <source>
        <dbReference type="Proteomes" id="UP000299102"/>
    </source>
</evidence>
<proteinExistence type="predicted"/>
<accession>A0A4C1UMH5</accession>
<name>A0A4C1UMH5_EUMVA</name>
<evidence type="ECO:0000313" key="2">
    <source>
        <dbReference type="EMBL" id="GBP27380.1"/>
    </source>
</evidence>
<dbReference type="AlphaFoldDB" id="A0A4C1UMH5"/>
<reference evidence="2 3" key="1">
    <citation type="journal article" date="2019" name="Commun. Biol.">
        <title>The bagworm genome reveals a unique fibroin gene that provides high tensile strength.</title>
        <authorList>
            <person name="Kono N."/>
            <person name="Nakamura H."/>
            <person name="Ohtoshi R."/>
            <person name="Tomita M."/>
            <person name="Numata K."/>
            <person name="Arakawa K."/>
        </authorList>
    </citation>
    <scope>NUCLEOTIDE SEQUENCE [LARGE SCALE GENOMIC DNA]</scope>
</reference>
<protein>
    <submittedName>
        <fullName evidence="2">Uncharacterized protein</fullName>
    </submittedName>
</protein>
<evidence type="ECO:0000256" key="1">
    <source>
        <dbReference type="SAM" id="MobiDB-lite"/>
    </source>
</evidence>
<dbReference type="Proteomes" id="UP000299102">
    <property type="component" value="Unassembled WGS sequence"/>
</dbReference>